<dbReference type="AlphaFoldDB" id="A0A6U3ZPN5"/>
<feature type="region of interest" description="Disordered" evidence="1">
    <location>
        <begin position="170"/>
        <end position="199"/>
    </location>
</feature>
<dbReference type="InterPro" id="IPR012098">
    <property type="entry name" value="SND3_fun"/>
</dbReference>
<evidence type="ECO:0000256" key="2">
    <source>
        <dbReference type="SAM" id="Phobius"/>
    </source>
</evidence>
<evidence type="ECO:0000256" key="1">
    <source>
        <dbReference type="SAM" id="MobiDB-lite"/>
    </source>
</evidence>
<protein>
    <submittedName>
        <fullName evidence="3">Uncharacterized protein</fullName>
    </submittedName>
</protein>
<proteinExistence type="predicted"/>
<dbReference type="EMBL" id="HBGS01064238">
    <property type="protein sequence ID" value="CAD9499261.1"/>
    <property type="molecule type" value="Transcribed_RNA"/>
</dbReference>
<keyword evidence="2" id="KW-0812">Transmembrane</keyword>
<dbReference type="GO" id="GO:0005783">
    <property type="term" value="C:endoplasmic reticulum"/>
    <property type="evidence" value="ECO:0007669"/>
    <property type="project" value="InterPro"/>
</dbReference>
<dbReference type="GO" id="GO:0005739">
    <property type="term" value="C:mitochondrion"/>
    <property type="evidence" value="ECO:0007669"/>
    <property type="project" value="TreeGrafter"/>
</dbReference>
<dbReference type="GO" id="GO:0045047">
    <property type="term" value="P:protein targeting to ER"/>
    <property type="evidence" value="ECO:0007669"/>
    <property type="project" value="InterPro"/>
</dbReference>
<accession>A0A6U3ZPN5</accession>
<feature type="transmembrane region" description="Helical" evidence="2">
    <location>
        <begin position="48"/>
        <end position="66"/>
    </location>
</feature>
<keyword evidence="2" id="KW-1133">Transmembrane helix</keyword>
<dbReference type="PANTHER" id="PTHR28112">
    <property type="entry name" value="SRP-INDEPENDENT TARGETING PROTEIN 3"/>
    <property type="match status" value="1"/>
</dbReference>
<evidence type="ECO:0000313" key="3">
    <source>
        <dbReference type="EMBL" id="CAD9499261.1"/>
    </source>
</evidence>
<keyword evidence="2" id="KW-0472">Membrane</keyword>
<gene>
    <name evidence="3" type="ORF">DSPE1174_LOCUS33502</name>
    <name evidence="4" type="ORF">DSPE1174_LOCUS33503</name>
</gene>
<evidence type="ECO:0000313" key="4">
    <source>
        <dbReference type="EMBL" id="CAD9499265.1"/>
    </source>
</evidence>
<reference evidence="3" key="1">
    <citation type="submission" date="2021-01" db="EMBL/GenBank/DDBJ databases">
        <authorList>
            <person name="Corre E."/>
            <person name="Pelletier E."/>
            <person name="Niang G."/>
            <person name="Scheremetjew M."/>
            <person name="Finn R."/>
            <person name="Kale V."/>
            <person name="Holt S."/>
            <person name="Cochrane G."/>
            <person name="Meng A."/>
            <person name="Brown T."/>
            <person name="Cohen L."/>
        </authorList>
    </citation>
    <scope>NUCLEOTIDE SEQUENCE</scope>
    <source>
        <strain evidence="3">CCMP1381</strain>
    </source>
</reference>
<sequence length="199" mass="22256">MSEKAEDVAPAGPLDHLSTIKSFSVPILMLSMKFLKVDTSIYLQELRICFACVVLLNFSVMALLYFKIQSAVECGPIEVTEKTMEGTDKKTKMSSRDYDTKKLREKFGQACLHLCITSGIHYKWGNAMPLLLQSINMPLGILDDNLFKIHIFGCAAEGKMARPFKPPVNPLAKMLGADEPAEIEPAKDDKKRSKRTKKD</sequence>
<dbReference type="Pfam" id="PF10032">
    <property type="entry name" value="Pho88"/>
    <property type="match status" value="1"/>
</dbReference>
<dbReference type="EMBL" id="HBGS01064239">
    <property type="protein sequence ID" value="CAD9499265.1"/>
    <property type="molecule type" value="Transcribed_RNA"/>
</dbReference>
<organism evidence="3">
    <name type="scientific">Octactis speculum</name>
    <dbReference type="NCBI Taxonomy" id="3111310"/>
    <lineage>
        <taxon>Eukaryota</taxon>
        <taxon>Sar</taxon>
        <taxon>Stramenopiles</taxon>
        <taxon>Ochrophyta</taxon>
        <taxon>Dictyochophyceae</taxon>
        <taxon>Dictyochales</taxon>
        <taxon>Dictyochaceae</taxon>
        <taxon>Octactis</taxon>
    </lineage>
</organism>
<name>A0A6U3ZPN5_9STRA</name>
<dbReference type="PANTHER" id="PTHR28112:SF1">
    <property type="entry name" value="SRP-INDEPENDENT TARGETING PROTEIN 3"/>
    <property type="match status" value="1"/>
</dbReference>